<reference evidence="8" key="1">
    <citation type="submission" date="2020-05" db="UniProtKB">
        <authorList>
            <consortium name="EnsemblMetazoa"/>
        </authorList>
    </citation>
    <scope>IDENTIFICATION</scope>
    <source>
        <strain evidence="8">BB02</strain>
    </source>
</reference>
<organism evidence="8 9">
    <name type="scientific">Biomphalaria glabrata</name>
    <name type="common">Bloodfluke planorb</name>
    <name type="synonym">Freshwater snail</name>
    <dbReference type="NCBI Taxonomy" id="6526"/>
    <lineage>
        <taxon>Eukaryota</taxon>
        <taxon>Metazoa</taxon>
        <taxon>Spiralia</taxon>
        <taxon>Lophotrochozoa</taxon>
        <taxon>Mollusca</taxon>
        <taxon>Gastropoda</taxon>
        <taxon>Heterobranchia</taxon>
        <taxon>Euthyneura</taxon>
        <taxon>Panpulmonata</taxon>
        <taxon>Hygrophila</taxon>
        <taxon>Lymnaeoidea</taxon>
        <taxon>Planorbidae</taxon>
        <taxon>Biomphalaria</taxon>
    </lineage>
</organism>
<evidence type="ECO:0000256" key="1">
    <source>
        <dbReference type="ARBA" id="ARBA00004370"/>
    </source>
</evidence>
<dbReference type="SUPFAM" id="SSF49842">
    <property type="entry name" value="TNF-like"/>
    <property type="match status" value="1"/>
</dbReference>
<keyword evidence="4 6" id="KW-0472">Membrane</keyword>
<dbReference type="GO" id="GO:0005125">
    <property type="term" value="F:cytokine activity"/>
    <property type="evidence" value="ECO:0007669"/>
    <property type="project" value="UniProtKB-KW"/>
</dbReference>
<comment type="subcellular location">
    <subcellularLocation>
        <location evidence="1">Membrane</location>
    </subcellularLocation>
</comment>
<name>A0A2C9LRL5_BIOGL</name>
<dbReference type="PANTHER" id="PTHR11471">
    <property type="entry name" value="TUMOR NECROSIS FACTOR FAMILY MEMBER"/>
    <property type="match status" value="1"/>
</dbReference>
<keyword evidence="6" id="KW-0812">Transmembrane</keyword>
<keyword evidence="3" id="KW-0202">Cytokine</keyword>
<dbReference type="PROSITE" id="PS50049">
    <property type="entry name" value="THD_2"/>
    <property type="match status" value="1"/>
</dbReference>
<dbReference type="Proteomes" id="UP000076420">
    <property type="component" value="Unassembled WGS sequence"/>
</dbReference>
<keyword evidence="6" id="KW-1133">Transmembrane helix</keyword>
<dbReference type="InterPro" id="IPR006052">
    <property type="entry name" value="TNF_dom"/>
</dbReference>
<evidence type="ECO:0000256" key="3">
    <source>
        <dbReference type="ARBA" id="ARBA00022514"/>
    </source>
</evidence>
<dbReference type="VEuPathDB" id="VectorBase:BGLB034099"/>
<sequence length="289" mass="32521">MSDSTNDAEIEETKERMIPGDLPKKQSQCLSSKRRDTVVQIFSSLSMVLSIAISIAAIVLSIGSITDYNQPDVKQLYCVPCETLFNCLSREHPQLSQISRHTDANNTEQCCAHNRTEMKALSEMVLHYMSCSRRDPNFGAADYNLKFATDEHNPLLEHNRYMEMLETGLKITESGLYLVYCSVHFKPDSAEPCKNFEYKTWSVFVKRHRPSNDALSGPILTATHTCCDECVREQETVYTAGVFMMRKQDFLTVGVSGEGLVSYKPQSTYFGAALVWADTDTDSNSTVEV</sequence>
<evidence type="ECO:0000259" key="7">
    <source>
        <dbReference type="PROSITE" id="PS50049"/>
    </source>
</evidence>
<evidence type="ECO:0000256" key="2">
    <source>
        <dbReference type="ARBA" id="ARBA00008670"/>
    </source>
</evidence>
<dbReference type="AlphaFoldDB" id="A0A2C9LRL5"/>
<dbReference type="InterPro" id="IPR008983">
    <property type="entry name" value="Tumour_necrosis_fac-like_dom"/>
</dbReference>
<dbReference type="GO" id="GO:0006955">
    <property type="term" value="P:immune response"/>
    <property type="evidence" value="ECO:0007669"/>
    <property type="project" value="InterPro"/>
</dbReference>
<dbReference type="Pfam" id="PF00229">
    <property type="entry name" value="TNF"/>
    <property type="match status" value="1"/>
</dbReference>
<evidence type="ECO:0000313" key="8">
    <source>
        <dbReference type="EnsemblMetazoa" id="BGLB034099-PA"/>
    </source>
</evidence>
<accession>A0A2C9LRL5</accession>
<feature type="transmembrane region" description="Helical" evidence="6">
    <location>
        <begin position="41"/>
        <end position="65"/>
    </location>
</feature>
<dbReference type="GO" id="GO:0016020">
    <property type="term" value="C:membrane"/>
    <property type="evidence" value="ECO:0007669"/>
    <property type="project" value="UniProtKB-SubCell"/>
</dbReference>
<dbReference type="PANTHER" id="PTHR11471:SF57">
    <property type="entry name" value="CD154"/>
    <property type="match status" value="1"/>
</dbReference>
<dbReference type="VEuPathDB" id="VectorBase:BGLAX_039732"/>
<evidence type="ECO:0000256" key="4">
    <source>
        <dbReference type="ARBA" id="ARBA00023136"/>
    </source>
</evidence>
<dbReference type="GO" id="GO:0005615">
    <property type="term" value="C:extracellular space"/>
    <property type="evidence" value="ECO:0007669"/>
    <property type="project" value="UniProtKB-KW"/>
</dbReference>
<comment type="similarity">
    <text evidence="2">Belongs to the tumor necrosis factor family.</text>
</comment>
<dbReference type="EnsemblMetazoa" id="BGLB034099-RA">
    <property type="protein sequence ID" value="BGLB034099-PA"/>
    <property type="gene ID" value="BGLB034099"/>
</dbReference>
<feature type="domain" description="THD" evidence="7">
    <location>
        <begin position="124"/>
        <end position="275"/>
    </location>
</feature>
<feature type="compositionally biased region" description="Acidic residues" evidence="5">
    <location>
        <begin position="1"/>
        <end position="10"/>
    </location>
</feature>
<proteinExistence type="inferred from homology"/>
<evidence type="ECO:0000256" key="5">
    <source>
        <dbReference type="SAM" id="MobiDB-lite"/>
    </source>
</evidence>
<protein>
    <recommendedName>
        <fullName evidence="7">THD domain-containing protein</fullName>
    </recommendedName>
</protein>
<dbReference type="GO" id="GO:0005164">
    <property type="term" value="F:tumor necrosis factor receptor binding"/>
    <property type="evidence" value="ECO:0007669"/>
    <property type="project" value="InterPro"/>
</dbReference>
<evidence type="ECO:0000256" key="6">
    <source>
        <dbReference type="SAM" id="Phobius"/>
    </source>
</evidence>
<feature type="region of interest" description="Disordered" evidence="5">
    <location>
        <begin position="1"/>
        <end position="29"/>
    </location>
</feature>
<dbReference type="Gene3D" id="2.60.120.40">
    <property type="match status" value="1"/>
</dbReference>
<gene>
    <name evidence="8" type="primary">106055699</name>
</gene>
<feature type="compositionally biased region" description="Basic and acidic residues" evidence="5">
    <location>
        <begin position="11"/>
        <end position="24"/>
    </location>
</feature>
<evidence type="ECO:0000313" key="9">
    <source>
        <dbReference type="Proteomes" id="UP000076420"/>
    </source>
</evidence>